<dbReference type="EMBL" id="QGKW02001988">
    <property type="protein sequence ID" value="KAF2554238.1"/>
    <property type="molecule type" value="Genomic_DNA"/>
</dbReference>
<evidence type="ECO:0000313" key="2">
    <source>
        <dbReference type="Proteomes" id="UP000712281"/>
    </source>
</evidence>
<sequence length="73" mass="8031">MAPTHQNLRAELNKTTGGTKDITEVLARSEADIVLTRRWARLKMLDVCPEIVADVVAEADVVVSGEDHVESRC</sequence>
<accession>A0A8S9HED2</accession>
<dbReference type="Proteomes" id="UP000712281">
    <property type="component" value="Unassembled WGS sequence"/>
</dbReference>
<organism evidence="1 2">
    <name type="scientific">Brassica cretica</name>
    <name type="common">Mustard</name>
    <dbReference type="NCBI Taxonomy" id="69181"/>
    <lineage>
        <taxon>Eukaryota</taxon>
        <taxon>Viridiplantae</taxon>
        <taxon>Streptophyta</taxon>
        <taxon>Embryophyta</taxon>
        <taxon>Tracheophyta</taxon>
        <taxon>Spermatophyta</taxon>
        <taxon>Magnoliopsida</taxon>
        <taxon>eudicotyledons</taxon>
        <taxon>Gunneridae</taxon>
        <taxon>Pentapetalae</taxon>
        <taxon>rosids</taxon>
        <taxon>malvids</taxon>
        <taxon>Brassicales</taxon>
        <taxon>Brassicaceae</taxon>
        <taxon>Brassiceae</taxon>
        <taxon>Brassica</taxon>
    </lineage>
</organism>
<name>A0A8S9HED2_BRACR</name>
<comment type="caution">
    <text evidence="1">The sequence shown here is derived from an EMBL/GenBank/DDBJ whole genome shotgun (WGS) entry which is preliminary data.</text>
</comment>
<evidence type="ECO:0000313" key="1">
    <source>
        <dbReference type="EMBL" id="KAF2554238.1"/>
    </source>
</evidence>
<protein>
    <submittedName>
        <fullName evidence="1">Uncharacterized protein</fullName>
    </submittedName>
</protein>
<proteinExistence type="predicted"/>
<reference evidence="1" key="1">
    <citation type="submission" date="2019-12" db="EMBL/GenBank/DDBJ databases">
        <title>Genome sequencing and annotation of Brassica cretica.</title>
        <authorList>
            <person name="Studholme D.J."/>
            <person name="Sarris P.F."/>
        </authorList>
    </citation>
    <scope>NUCLEOTIDE SEQUENCE</scope>
    <source>
        <strain evidence="1">PFS-001/15</strain>
        <tissue evidence="1">Leaf</tissue>
    </source>
</reference>
<gene>
    <name evidence="1" type="ORF">F2Q68_00035753</name>
</gene>
<dbReference type="AlphaFoldDB" id="A0A8S9HED2"/>